<feature type="domain" description="DUF6533" evidence="2">
    <location>
        <begin position="26"/>
        <end position="71"/>
    </location>
</feature>
<feature type="transmembrane region" description="Helical" evidence="1">
    <location>
        <begin position="225"/>
        <end position="247"/>
    </location>
</feature>
<keyword evidence="1" id="KW-0472">Membrane</keyword>
<dbReference type="AlphaFoldDB" id="A0A9P5U562"/>
<protein>
    <recommendedName>
        <fullName evidence="2">DUF6533 domain-containing protein</fullName>
    </recommendedName>
</protein>
<keyword evidence="1" id="KW-0812">Transmembrane</keyword>
<evidence type="ECO:0000256" key="1">
    <source>
        <dbReference type="SAM" id="Phobius"/>
    </source>
</evidence>
<accession>A0A9P5U562</accession>
<dbReference type="OrthoDB" id="3060195at2759"/>
<feature type="transmembrane region" description="Helical" evidence="1">
    <location>
        <begin position="64"/>
        <end position="84"/>
    </location>
</feature>
<dbReference type="InterPro" id="IPR045340">
    <property type="entry name" value="DUF6533"/>
</dbReference>
<evidence type="ECO:0000313" key="3">
    <source>
        <dbReference type="EMBL" id="KAF9066377.1"/>
    </source>
</evidence>
<feature type="transmembrane region" description="Helical" evidence="1">
    <location>
        <begin position="182"/>
        <end position="204"/>
    </location>
</feature>
<keyword evidence="4" id="KW-1185">Reference proteome</keyword>
<dbReference type="Proteomes" id="UP000772434">
    <property type="component" value="Unassembled WGS sequence"/>
</dbReference>
<comment type="caution">
    <text evidence="3">The sequence shown here is derived from an EMBL/GenBank/DDBJ whole genome shotgun (WGS) entry which is preliminary data.</text>
</comment>
<evidence type="ECO:0000259" key="2">
    <source>
        <dbReference type="Pfam" id="PF20151"/>
    </source>
</evidence>
<evidence type="ECO:0000313" key="4">
    <source>
        <dbReference type="Proteomes" id="UP000772434"/>
    </source>
</evidence>
<proteinExistence type="predicted"/>
<reference evidence="3" key="1">
    <citation type="submission" date="2020-11" db="EMBL/GenBank/DDBJ databases">
        <authorList>
            <consortium name="DOE Joint Genome Institute"/>
            <person name="Ahrendt S."/>
            <person name="Riley R."/>
            <person name="Andreopoulos W."/>
            <person name="Labutti K."/>
            <person name="Pangilinan J."/>
            <person name="Ruiz-Duenas F.J."/>
            <person name="Barrasa J.M."/>
            <person name="Sanchez-Garcia M."/>
            <person name="Camarero S."/>
            <person name="Miyauchi S."/>
            <person name="Serrano A."/>
            <person name="Linde D."/>
            <person name="Babiker R."/>
            <person name="Drula E."/>
            <person name="Ayuso-Fernandez I."/>
            <person name="Pacheco R."/>
            <person name="Padilla G."/>
            <person name="Ferreira P."/>
            <person name="Barriuso J."/>
            <person name="Kellner H."/>
            <person name="Castanera R."/>
            <person name="Alfaro M."/>
            <person name="Ramirez L."/>
            <person name="Pisabarro A.G."/>
            <person name="Kuo A."/>
            <person name="Tritt A."/>
            <person name="Lipzen A."/>
            <person name="He G."/>
            <person name="Yan M."/>
            <person name="Ng V."/>
            <person name="Cullen D."/>
            <person name="Martin F."/>
            <person name="Rosso M.-N."/>
            <person name="Henrissat B."/>
            <person name="Hibbett D."/>
            <person name="Martinez A.T."/>
            <person name="Grigoriev I.V."/>
        </authorList>
    </citation>
    <scope>NUCLEOTIDE SEQUENCE</scope>
    <source>
        <strain evidence="3">AH 40177</strain>
    </source>
</reference>
<dbReference type="Pfam" id="PF20151">
    <property type="entry name" value="DUF6533"/>
    <property type="match status" value="1"/>
</dbReference>
<sequence length="392" mass="43316">MSDSSSDQAIAEEIINLQFDWLLNNYTALSAFVLWFYDFSLTLPTEVRSIWSSRLTGSSMIFILSRYSFLLYAVMQLVIFLPGTTMTDISCRDVDFTALLLACLAGATTKLLSILRVYALFNQNRLLIILFCPFIVADIVIAFLSWFSVTTTTSLGTYVQAFSPCFGAGGNLDALLSPVSPLLQLTFDSIIFILTLTRTARHIIQSRKLGSHTIVEVVLRDGTSYFFIIFIVASIQASITLGSLLSGGALSNAVAQVTTIVSPFLAVLPNLLINRFVLNLRAYSCTVQYSGKGPSETSVSTLSAPNFAENRFIGNMGAPLDPDQWDEMDELSISQDEQVDSARDGGWEILDRADPLTTLVPVIYDYEKGSSVSFMPMRKERYSSRLSSQRGR</sequence>
<feature type="transmembrane region" description="Helical" evidence="1">
    <location>
        <begin position="96"/>
        <end position="119"/>
    </location>
</feature>
<keyword evidence="1" id="KW-1133">Transmembrane helix</keyword>
<dbReference type="EMBL" id="JADNRY010000088">
    <property type="protein sequence ID" value="KAF9066377.1"/>
    <property type="molecule type" value="Genomic_DNA"/>
</dbReference>
<organism evidence="3 4">
    <name type="scientific">Rhodocollybia butyracea</name>
    <dbReference type="NCBI Taxonomy" id="206335"/>
    <lineage>
        <taxon>Eukaryota</taxon>
        <taxon>Fungi</taxon>
        <taxon>Dikarya</taxon>
        <taxon>Basidiomycota</taxon>
        <taxon>Agaricomycotina</taxon>
        <taxon>Agaricomycetes</taxon>
        <taxon>Agaricomycetidae</taxon>
        <taxon>Agaricales</taxon>
        <taxon>Marasmiineae</taxon>
        <taxon>Omphalotaceae</taxon>
        <taxon>Rhodocollybia</taxon>
    </lineage>
</organism>
<feature type="transmembrane region" description="Helical" evidence="1">
    <location>
        <begin position="126"/>
        <end position="147"/>
    </location>
</feature>
<gene>
    <name evidence="3" type="ORF">BDP27DRAFT_1268649</name>
</gene>
<name>A0A9P5U562_9AGAR</name>
<feature type="transmembrane region" description="Helical" evidence="1">
    <location>
        <begin position="253"/>
        <end position="273"/>
    </location>
</feature>